<dbReference type="Pfam" id="PF14111">
    <property type="entry name" value="DUF4283"/>
    <property type="match status" value="1"/>
</dbReference>
<gene>
    <name evidence="2" type="ORF">PVK06_025041</name>
</gene>
<name>A0ABR0PFR0_GOSAR</name>
<evidence type="ECO:0000313" key="3">
    <source>
        <dbReference type="Proteomes" id="UP001358586"/>
    </source>
</evidence>
<keyword evidence="3" id="KW-1185">Reference proteome</keyword>
<comment type="caution">
    <text evidence="2">The sequence shown here is derived from an EMBL/GenBank/DDBJ whole genome shotgun (WGS) entry which is preliminary data.</text>
</comment>
<accession>A0ABR0PFR0</accession>
<sequence length="173" mass="19756">MEKELANLNIEDGEEEALILPTDGVSRKLIYDCCLVGCFLMASAVHFPAMKNMMENLWHPLGGVQISDLGGKRYLFKIFLELDIERVIMGIPWTFNNHLLVFHRLKEEEDPNRSYGDKFCPKRLIQGLKEMEIGWDLTLKVNTRKASTMNSVCLREKDDANLGTMVGHEIQGI</sequence>
<feature type="domain" description="DUF4283" evidence="1">
    <location>
        <begin position="33"/>
        <end position="112"/>
    </location>
</feature>
<organism evidence="2 3">
    <name type="scientific">Gossypium arboreum</name>
    <name type="common">Tree cotton</name>
    <name type="synonym">Gossypium nanking</name>
    <dbReference type="NCBI Taxonomy" id="29729"/>
    <lineage>
        <taxon>Eukaryota</taxon>
        <taxon>Viridiplantae</taxon>
        <taxon>Streptophyta</taxon>
        <taxon>Embryophyta</taxon>
        <taxon>Tracheophyta</taxon>
        <taxon>Spermatophyta</taxon>
        <taxon>Magnoliopsida</taxon>
        <taxon>eudicotyledons</taxon>
        <taxon>Gunneridae</taxon>
        <taxon>Pentapetalae</taxon>
        <taxon>rosids</taxon>
        <taxon>malvids</taxon>
        <taxon>Malvales</taxon>
        <taxon>Malvaceae</taxon>
        <taxon>Malvoideae</taxon>
        <taxon>Gossypium</taxon>
    </lineage>
</organism>
<reference evidence="2 3" key="1">
    <citation type="submission" date="2023-03" db="EMBL/GenBank/DDBJ databases">
        <title>WGS of Gossypium arboreum.</title>
        <authorList>
            <person name="Yu D."/>
        </authorList>
    </citation>
    <scope>NUCLEOTIDE SEQUENCE [LARGE SCALE GENOMIC DNA]</scope>
    <source>
        <tissue evidence="2">Leaf</tissue>
    </source>
</reference>
<evidence type="ECO:0000313" key="2">
    <source>
        <dbReference type="EMBL" id="KAK5820000.1"/>
    </source>
</evidence>
<evidence type="ECO:0000259" key="1">
    <source>
        <dbReference type="Pfam" id="PF14111"/>
    </source>
</evidence>
<dbReference type="Proteomes" id="UP001358586">
    <property type="component" value="Chromosome 7"/>
</dbReference>
<dbReference type="InterPro" id="IPR025558">
    <property type="entry name" value="DUF4283"/>
</dbReference>
<protein>
    <recommendedName>
        <fullName evidence="1">DUF4283 domain-containing protein</fullName>
    </recommendedName>
</protein>
<proteinExistence type="predicted"/>
<dbReference type="EMBL" id="JARKNE010000007">
    <property type="protein sequence ID" value="KAK5820000.1"/>
    <property type="molecule type" value="Genomic_DNA"/>
</dbReference>